<dbReference type="Proteomes" id="UP000053958">
    <property type="component" value="Unassembled WGS sequence"/>
</dbReference>
<dbReference type="PROSITE" id="PS50294">
    <property type="entry name" value="WD_REPEATS_REGION"/>
    <property type="match status" value="4"/>
</dbReference>
<dbReference type="GO" id="GO:0000480">
    <property type="term" value="P:endonucleolytic cleavage in 5'-ETS of tricistronic rRNA transcript (SSU-rRNA, 5.8S rRNA, LSU-rRNA)"/>
    <property type="evidence" value="ECO:0007669"/>
    <property type="project" value="TreeGrafter"/>
</dbReference>
<dbReference type="CDD" id="cd00200">
    <property type="entry name" value="WD40"/>
    <property type="match status" value="1"/>
</dbReference>
<evidence type="ECO:0000313" key="9">
    <source>
        <dbReference type="EMBL" id="KKA21331.1"/>
    </source>
</evidence>
<dbReference type="Gene3D" id="2.130.10.10">
    <property type="entry name" value="YVTN repeat-like/Quinoprotein amine dehydrogenase"/>
    <property type="match status" value="4"/>
</dbReference>
<evidence type="ECO:0000256" key="1">
    <source>
        <dbReference type="ARBA" id="ARBA00004604"/>
    </source>
</evidence>
<dbReference type="RefSeq" id="XP_013327943.1">
    <property type="nucleotide sequence ID" value="XM_013472489.1"/>
</dbReference>
<dbReference type="InterPro" id="IPR013934">
    <property type="entry name" value="Utp13_C"/>
</dbReference>
<dbReference type="InterPro" id="IPR015943">
    <property type="entry name" value="WD40/YVTN_repeat-like_dom_sf"/>
</dbReference>
<keyword evidence="9" id="KW-0687">Ribonucleoprotein</keyword>
<keyword evidence="2 6" id="KW-0853">WD repeat</keyword>
<dbReference type="PRINTS" id="PR00320">
    <property type="entry name" value="GPROTEINBRPT"/>
</dbReference>
<feature type="region of interest" description="Disordered" evidence="7">
    <location>
        <begin position="728"/>
        <end position="751"/>
    </location>
</feature>
<evidence type="ECO:0000313" key="10">
    <source>
        <dbReference type="Proteomes" id="UP000053958"/>
    </source>
</evidence>
<feature type="repeat" description="WD" evidence="6">
    <location>
        <begin position="210"/>
        <end position="232"/>
    </location>
</feature>
<comment type="subcellular location">
    <subcellularLocation>
        <location evidence="1">Nucleus</location>
        <location evidence="1">Nucleolus</location>
    </subcellularLocation>
</comment>
<name>A0A0F4YU11_RASE3</name>
<gene>
    <name evidence="9" type="ORF">T310_4635</name>
</gene>
<dbReference type="PROSITE" id="PS50082">
    <property type="entry name" value="WD_REPEATS_2"/>
    <property type="match status" value="6"/>
</dbReference>
<keyword evidence="3" id="KW-0677">Repeat</keyword>
<feature type="repeat" description="WD" evidence="6">
    <location>
        <begin position="431"/>
        <end position="472"/>
    </location>
</feature>
<dbReference type="InterPro" id="IPR020472">
    <property type="entry name" value="WD40_PAC1"/>
</dbReference>
<dbReference type="PANTHER" id="PTHR19854">
    <property type="entry name" value="TRANSDUCIN BETA-LIKE 3"/>
    <property type="match status" value="1"/>
</dbReference>
<dbReference type="GO" id="GO:0032040">
    <property type="term" value="C:small-subunit processome"/>
    <property type="evidence" value="ECO:0007669"/>
    <property type="project" value="EnsemblFungi"/>
</dbReference>
<evidence type="ECO:0000256" key="2">
    <source>
        <dbReference type="ARBA" id="ARBA00022574"/>
    </source>
</evidence>
<evidence type="ECO:0000256" key="6">
    <source>
        <dbReference type="PROSITE-ProRule" id="PRU00221"/>
    </source>
</evidence>
<feature type="repeat" description="WD" evidence="6">
    <location>
        <begin position="621"/>
        <end position="643"/>
    </location>
</feature>
<dbReference type="FunFam" id="2.130.10.10:FF:002180">
    <property type="entry name" value="Small nucleolar ribonucleoprotein complex subunit, putative (AFU_orthologue AFUA_4G07540)"/>
    <property type="match status" value="1"/>
</dbReference>
<evidence type="ECO:0000256" key="7">
    <source>
        <dbReference type="SAM" id="MobiDB-lite"/>
    </source>
</evidence>
<dbReference type="GO" id="GO:0000472">
    <property type="term" value="P:endonucleolytic cleavage to generate mature 5'-end of SSU-rRNA from (SSU-rRNA, 5.8S rRNA, LSU-rRNA)"/>
    <property type="evidence" value="ECO:0007669"/>
    <property type="project" value="TreeGrafter"/>
</dbReference>
<dbReference type="Pfam" id="PF00400">
    <property type="entry name" value="WD40"/>
    <property type="match status" value="8"/>
</dbReference>
<comment type="function">
    <text evidence="5">Component of the ASTRA complex involved in chromatin remodeling.</text>
</comment>
<feature type="repeat" description="WD" evidence="6">
    <location>
        <begin position="107"/>
        <end position="148"/>
    </location>
</feature>
<feature type="region of interest" description="Disordered" evidence="7">
    <location>
        <begin position="830"/>
        <end position="854"/>
    </location>
</feature>
<dbReference type="PANTHER" id="PTHR19854:SF15">
    <property type="entry name" value="TRANSDUCIN BETA-LIKE PROTEIN 3"/>
    <property type="match status" value="1"/>
</dbReference>
<dbReference type="FunFam" id="2.130.10.10:FF:001009">
    <property type="entry name" value="Small nucleolar ribonucleoprotein complex subunit, putative"/>
    <property type="match status" value="1"/>
</dbReference>
<dbReference type="AlphaFoldDB" id="A0A0F4YU11"/>
<dbReference type="GeneID" id="25316982"/>
<dbReference type="InterPro" id="IPR001680">
    <property type="entry name" value="WD40_rpt"/>
</dbReference>
<proteinExistence type="predicted"/>
<organism evidence="9 10">
    <name type="scientific">Rasamsonia emersonii (strain ATCC 16479 / CBS 393.64 / IMI 116815)</name>
    <dbReference type="NCBI Taxonomy" id="1408163"/>
    <lineage>
        <taxon>Eukaryota</taxon>
        <taxon>Fungi</taxon>
        <taxon>Dikarya</taxon>
        <taxon>Ascomycota</taxon>
        <taxon>Pezizomycotina</taxon>
        <taxon>Eurotiomycetes</taxon>
        <taxon>Eurotiomycetidae</taxon>
        <taxon>Eurotiales</taxon>
        <taxon>Trichocomaceae</taxon>
        <taxon>Rasamsonia</taxon>
    </lineage>
</organism>
<evidence type="ECO:0000256" key="3">
    <source>
        <dbReference type="ARBA" id="ARBA00022737"/>
    </source>
</evidence>
<feature type="domain" description="U3 small nucleolar RNA-associated protein 13 C-terminal" evidence="8">
    <location>
        <begin position="789"/>
        <end position="964"/>
    </location>
</feature>
<dbReference type="Pfam" id="PF08625">
    <property type="entry name" value="Utp13"/>
    <property type="match status" value="1"/>
</dbReference>
<dbReference type="InterPro" id="IPR019775">
    <property type="entry name" value="WD40_repeat_CS"/>
</dbReference>
<evidence type="ECO:0000259" key="8">
    <source>
        <dbReference type="Pfam" id="PF08625"/>
    </source>
</evidence>
<reference evidence="9 10" key="1">
    <citation type="submission" date="2015-04" db="EMBL/GenBank/DDBJ databases">
        <authorList>
            <person name="Heijne W.H."/>
            <person name="Fedorova N.D."/>
            <person name="Nierman W.C."/>
            <person name="Vollebregt A.W."/>
            <person name="Zhao Z."/>
            <person name="Wu L."/>
            <person name="Kumar M."/>
            <person name="Stam H."/>
            <person name="van den Berg M.A."/>
            <person name="Pel H.J."/>
        </authorList>
    </citation>
    <scope>NUCLEOTIDE SEQUENCE [LARGE SCALE GENOMIC DNA]</scope>
    <source>
        <strain evidence="9 10">CBS 393.64</strain>
    </source>
</reference>
<dbReference type="FunFam" id="2.130.10.10:FF:001238">
    <property type="entry name" value="Small nucleolar ribonucleoprotein complex subunit, putative"/>
    <property type="match status" value="1"/>
</dbReference>
<sequence length="1013" mass="109294">MSKVSVKTTFEASRTLRPIYTGGSTSLDASGRLLATSVGEDALILDLKTGDQLASLEGDGELVTSLAITPSASHVIVCSRSMSMRIYSLTPFDEETGTIEAQLLRTLKPHTSPVVTTAIDSTSTLLATGGADGSIKVWDIRGGYITHTFHGHGGVISALCFFEVSAPSHETTETADQKKKSRRKGGKREDTEMEDFDPTQSSASTAGFRLASGDEEGKVRVWDLHKRKSITALESHVSVVRSLSYSTAENALLSASRDKTIILWDVRTWKIRRIIPVLECVEAAGFIADSALCFTGGENGKLRIWDGNRGGEVTEEQEAGSELDAIIATQYTPGLPFVMTVHADQTLRLHSVEPLANYKPGSAVAPLPVIRRISGNDDEVIDLAYVGPDRSLLAMANNTESIRVVSMGTSAHSQGDAAGRDGYFGADVTHLEGHEDIIICLDVDWSGYWLATGAKDNTARLWRLDPQSSSYTCVAVFTGHAESLGAIALPRTPPPSSSAAYTDPLNHPPAFLLTGSQDRTIKRWDTGKIKNLQSFTPHTPKAVYTRKAHDKDINSLDVNHTSALFASASQDRTVKIWSAEDGSVIGILRGHKRGVWSVRFAPRDTPIISSNAGTSTSRGVVATGSGDKTVKIWSLSDYSCLLTFEGHTNSVLKVIWLPPPQLSTGGDKEGKDEITARHAAAVRPLVASAAADGLVKIWSPYTGELETTLDNHTDRVWALACPTPSGSRADIKSSHSAANTSSSQSTNPSDSPYALVSGAADATVTFWKDTTSATLSAAVTANSARIEQDQQLQNYIRAGAYREAITLALQLNHPGRLLSLFTAAIEEADEKTASDNGDDDDTERKNSSSLTGSPAVDSVLQSLDRENLYLLLLRVRDWNTNARTAKVAQRILYALFRSYPASVFLELATSPPASILRRRGKKGADNMGMKEILNALAAYTDRHYRRIEELFDESYVIEWILDEMDGGMGLGASSSSSSFLPGFNNQSNGDLNANGVEEKSIPDHEKDIIMLEA</sequence>
<feature type="repeat" description="WD" evidence="6">
    <location>
        <begin position="233"/>
        <end position="268"/>
    </location>
</feature>
<dbReference type="EMBL" id="LASV01000190">
    <property type="protein sequence ID" value="KKA21331.1"/>
    <property type="molecule type" value="Genomic_DNA"/>
</dbReference>
<protein>
    <submittedName>
        <fullName evidence="9">Small nucleolar ribonucleoprotein complex subunit</fullName>
    </submittedName>
</protein>
<comment type="caution">
    <text evidence="9">The sequence shown here is derived from an EMBL/GenBank/DDBJ whole genome shotgun (WGS) entry which is preliminary data.</text>
</comment>
<dbReference type="PROSITE" id="PS00678">
    <property type="entry name" value="WD_REPEATS_1"/>
    <property type="match status" value="2"/>
</dbReference>
<evidence type="ECO:0000256" key="5">
    <source>
        <dbReference type="ARBA" id="ARBA00037338"/>
    </source>
</evidence>
<feature type="compositionally biased region" description="Low complexity" evidence="7">
    <location>
        <begin position="734"/>
        <end position="751"/>
    </location>
</feature>
<dbReference type="InterPro" id="IPR036322">
    <property type="entry name" value="WD40_repeat_dom_sf"/>
</dbReference>
<dbReference type="GO" id="GO:0034511">
    <property type="term" value="F:U3 snoRNA binding"/>
    <property type="evidence" value="ECO:0007669"/>
    <property type="project" value="TreeGrafter"/>
</dbReference>
<evidence type="ECO:0000256" key="4">
    <source>
        <dbReference type="ARBA" id="ARBA00023242"/>
    </source>
</evidence>
<dbReference type="SMART" id="SM00320">
    <property type="entry name" value="WD40"/>
    <property type="match status" value="12"/>
</dbReference>
<dbReference type="GO" id="GO:0030686">
    <property type="term" value="C:90S preribosome"/>
    <property type="evidence" value="ECO:0007669"/>
    <property type="project" value="TreeGrafter"/>
</dbReference>
<keyword evidence="10" id="KW-1185">Reference proteome</keyword>
<feature type="repeat" description="WD" evidence="6">
    <location>
        <begin position="546"/>
        <end position="587"/>
    </location>
</feature>
<dbReference type="STRING" id="1408163.A0A0F4YU11"/>
<dbReference type="OrthoDB" id="5414888at2759"/>
<keyword evidence="4" id="KW-0539">Nucleus</keyword>
<feature type="region of interest" description="Disordered" evidence="7">
    <location>
        <begin position="171"/>
        <end position="208"/>
    </location>
</feature>
<dbReference type="SUPFAM" id="SSF50978">
    <property type="entry name" value="WD40 repeat-like"/>
    <property type="match status" value="2"/>
</dbReference>
<accession>A0A0F4YU11</accession>